<evidence type="ECO:0000256" key="1">
    <source>
        <dbReference type="ARBA" id="ARBA00022679"/>
    </source>
</evidence>
<dbReference type="Pfam" id="PF00069">
    <property type="entry name" value="Pkinase"/>
    <property type="match status" value="1"/>
</dbReference>
<evidence type="ECO:0000256" key="7">
    <source>
        <dbReference type="SAM" id="Phobius"/>
    </source>
</evidence>
<feature type="compositionally biased region" description="Polar residues" evidence="6">
    <location>
        <begin position="413"/>
        <end position="429"/>
    </location>
</feature>
<evidence type="ECO:0000256" key="3">
    <source>
        <dbReference type="ARBA" id="ARBA00022777"/>
    </source>
</evidence>
<dbReference type="PROSITE" id="PS00108">
    <property type="entry name" value="PROTEIN_KINASE_ST"/>
    <property type="match status" value="1"/>
</dbReference>
<protein>
    <submittedName>
        <fullName evidence="9">Serine/threonine protein kinase</fullName>
    </submittedName>
</protein>
<organism evidence="9 10">
    <name type="scientific">Pseudofrankia asymbiotica</name>
    <dbReference type="NCBI Taxonomy" id="1834516"/>
    <lineage>
        <taxon>Bacteria</taxon>
        <taxon>Bacillati</taxon>
        <taxon>Actinomycetota</taxon>
        <taxon>Actinomycetes</taxon>
        <taxon>Frankiales</taxon>
        <taxon>Frankiaceae</taxon>
        <taxon>Pseudofrankia</taxon>
    </lineage>
</organism>
<keyword evidence="3 9" id="KW-0418">Kinase</keyword>
<dbReference type="SUPFAM" id="SSF56112">
    <property type="entry name" value="Protein kinase-like (PK-like)"/>
    <property type="match status" value="1"/>
</dbReference>
<keyword evidence="7" id="KW-0812">Transmembrane</keyword>
<dbReference type="OrthoDB" id="9762169at2"/>
<name>A0A1V2ICL8_9ACTN</name>
<dbReference type="RefSeq" id="WP_076816745.1">
    <property type="nucleotide sequence ID" value="NZ_MOMC01000024.1"/>
</dbReference>
<dbReference type="InterPro" id="IPR017441">
    <property type="entry name" value="Protein_kinase_ATP_BS"/>
</dbReference>
<feature type="region of interest" description="Disordered" evidence="6">
    <location>
        <begin position="302"/>
        <end position="353"/>
    </location>
</feature>
<evidence type="ECO:0000256" key="4">
    <source>
        <dbReference type="ARBA" id="ARBA00022840"/>
    </source>
</evidence>
<evidence type="ECO:0000313" key="9">
    <source>
        <dbReference type="EMBL" id="ONH30629.1"/>
    </source>
</evidence>
<feature type="compositionally biased region" description="Low complexity" evidence="6">
    <location>
        <begin position="399"/>
        <end position="410"/>
    </location>
</feature>
<keyword evidence="10" id="KW-1185">Reference proteome</keyword>
<feature type="compositionally biased region" description="Polar residues" evidence="6">
    <location>
        <begin position="305"/>
        <end position="319"/>
    </location>
</feature>
<accession>A0A1V2ICL8</accession>
<sequence>MRPLRADDPRVVGGYQLLGVLGGGGMGRVYLARGHGGRTVAVKVIRPEYADDPSFRVRFRREVDAARRVGGPWTAPLLDADPDAEHPYLVTAYIPGPSLTQAVAEHGPLPAPTVRALGAGLAEALIAIHGAGLVHRDLKPSNVLLSLDGPRVIDFGISRAVDASVLTRTGSPIGSPAFMSPEQVGGLDAGPASDVFSLGSVLVFAATGTGPFDGSIVAAVLHSVVTREPNLAAMPPDLRDLARACLNKNPAARPTPPAVLAALAPGGGAAALVAAGWLPADLITGLGRQAIALLDLDAPAWSHTGPPTGQDPGSTPGSRSSHDHSWGSGTGTASAPRPQAVSIPPAATAPPAGDSRQRRLIVAAAAGFLSLVVAALLVVLLVLPGWSGDEGPEGLETTSPSGSPDVSSGPERSVSNSPDGSSQPSQTGAPRSGALPANYVGTWEGRVTSGEGVVSNVVITLRAGENGQTLGHAESTLVQALGMDVEPLTCTGELRFDGIGGPRGDEVIVVDIPGSGENPVIMGIHACTQGDVVRLHLETDGGLTYASDSSAAGRPTGVLRRTP</sequence>
<gene>
    <name evidence="9" type="ORF">BL253_12900</name>
</gene>
<dbReference type="Gene3D" id="1.10.510.10">
    <property type="entry name" value="Transferase(Phosphotransferase) domain 1"/>
    <property type="match status" value="1"/>
</dbReference>
<evidence type="ECO:0000256" key="2">
    <source>
        <dbReference type="ARBA" id="ARBA00022741"/>
    </source>
</evidence>
<feature type="domain" description="Protein kinase" evidence="8">
    <location>
        <begin position="15"/>
        <end position="278"/>
    </location>
</feature>
<feature type="binding site" evidence="5">
    <location>
        <position position="43"/>
    </location>
    <ligand>
        <name>ATP</name>
        <dbReference type="ChEBI" id="CHEBI:30616"/>
    </ligand>
</feature>
<keyword evidence="9" id="KW-0723">Serine/threonine-protein kinase</keyword>
<keyword evidence="7" id="KW-0472">Membrane</keyword>
<dbReference type="CDD" id="cd14014">
    <property type="entry name" value="STKc_PknB_like"/>
    <property type="match status" value="1"/>
</dbReference>
<dbReference type="AlphaFoldDB" id="A0A1V2ICL8"/>
<dbReference type="STRING" id="1834516.BL253_12900"/>
<comment type="caution">
    <text evidence="9">The sequence shown here is derived from an EMBL/GenBank/DDBJ whole genome shotgun (WGS) entry which is preliminary data.</text>
</comment>
<keyword evidence="1" id="KW-0808">Transferase</keyword>
<dbReference type="InterPro" id="IPR008271">
    <property type="entry name" value="Ser/Thr_kinase_AS"/>
</dbReference>
<evidence type="ECO:0000259" key="8">
    <source>
        <dbReference type="PROSITE" id="PS50011"/>
    </source>
</evidence>
<evidence type="ECO:0000256" key="6">
    <source>
        <dbReference type="SAM" id="MobiDB-lite"/>
    </source>
</evidence>
<dbReference type="GO" id="GO:0005524">
    <property type="term" value="F:ATP binding"/>
    <property type="evidence" value="ECO:0007669"/>
    <property type="project" value="UniProtKB-UniRule"/>
</dbReference>
<reference evidence="10" key="1">
    <citation type="submission" date="2016-10" db="EMBL/GenBank/DDBJ databases">
        <title>Frankia sp. NRRL B-16386 Genome sequencing.</title>
        <authorList>
            <person name="Ghodhbane-Gtari F."/>
            <person name="Swanson E."/>
            <person name="Gueddou A."/>
            <person name="Hezbri K."/>
            <person name="Ktari K."/>
            <person name="Nouioui I."/>
            <person name="Morris K."/>
            <person name="Simpson S."/>
            <person name="Abebe-Akele F."/>
            <person name="Thomas K."/>
            <person name="Gtari M."/>
            <person name="Tisa L.S."/>
        </authorList>
    </citation>
    <scope>NUCLEOTIDE SEQUENCE [LARGE SCALE GENOMIC DNA]</scope>
    <source>
        <strain evidence="10">NRRL B-16386</strain>
    </source>
</reference>
<keyword evidence="2 5" id="KW-0547">Nucleotide-binding</keyword>
<evidence type="ECO:0000256" key="5">
    <source>
        <dbReference type="PROSITE-ProRule" id="PRU10141"/>
    </source>
</evidence>
<keyword evidence="4 5" id="KW-0067">ATP-binding</keyword>
<dbReference type="InterPro" id="IPR011009">
    <property type="entry name" value="Kinase-like_dom_sf"/>
</dbReference>
<keyword evidence="7" id="KW-1133">Transmembrane helix</keyword>
<dbReference type="PROSITE" id="PS50011">
    <property type="entry name" value="PROTEIN_KINASE_DOM"/>
    <property type="match status" value="1"/>
</dbReference>
<feature type="region of interest" description="Disordered" evidence="6">
    <location>
        <begin position="389"/>
        <end position="437"/>
    </location>
</feature>
<evidence type="ECO:0000313" key="10">
    <source>
        <dbReference type="Proteomes" id="UP000188929"/>
    </source>
</evidence>
<feature type="transmembrane region" description="Helical" evidence="7">
    <location>
        <begin position="360"/>
        <end position="386"/>
    </location>
</feature>
<dbReference type="PANTHER" id="PTHR43289">
    <property type="entry name" value="MITOGEN-ACTIVATED PROTEIN KINASE KINASE KINASE 20-RELATED"/>
    <property type="match status" value="1"/>
</dbReference>
<proteinExistence type="predicted"/>
<dbReference type="PROSITE" id="PS00107">
    <property type="entry name" value="PROTEIN_KINASE_ATP"/>
    <property type="match status" value="1"/>
</dbReference>
<dbReference type="Proteomes" id="UP000188929">
    <property type="component" value="Unassembled WGS sequence"/>
</dbReference>
<dbReference type="PANTHER" id="PTHR43289:SF34">
    <property type="entry name" value="SERINE_THREONINE-PROTEIN KINASE YBDM-RELATED"/>
    <property type="match status" value="1"/>
</dbReference>
<dbReference type="EMBL" id="MOMC01000024">
    <property type="protein sequence ID" value="ONH30629.1"/>
    <property type="molecule type" value="Genomic_DNA"/>
</dbReference>
<dbReference type="Gene3D" id="3.30.200.20">
    <property type="entry name" value="Phosphorylase Kinase, domain 1"/>
    <property type="match status" value="1"/>
</dbReference>
<dbReference type="InterPro" id="IPR000719">
    <property type="entry name" value="Prot_kinase_dom"/>
</dbReference>
<dbReference type="GO" id="GO:0004674">
    <property type="term" value="F:protein serine/threonine kinase activity"/>
    <property type="evidence" value="ECO:0007669"/>
    <property type="project" value="UniProtKB-KW"/>
</dbReference>
<dbReference type="SMART" id="SM00220">
    <property type="entry name" value="S_TKc"/>
    <property type="match status" value="1"/>
</dbReference>